<feature type="compositionally biased region" description="Basic and acidic residues" evidence="1">
    <location>
        <begin position="7"/>
        <end position="30"/>
    </location>
</feature>
<evidence type="ECO:0000313" key="2">
    <source>
        <dbReference type="EMBL" id="JAH52608.1"/>
    </source>
</evidence>
<name>A0A0E9TIQ0_ANGAN</name>
<proteinExistence type="predicted"/>
<dbReference type="EMBL" id="GBXM01055969">
    <property type="protein sequence ID" value="JAH52608.1"/>
    <property type="molecule type" value="Transcribed_RNA"/>
</dbReference>
<evidence type="ECO:0000256" key="1">
    <source>
        <dbReference type="SAM" id="MobiDB-lite"/>
    </source>
</evidence>
<reference evidence="2" key="1">
    <citation type="submission" date="2014-11" db="EMBL/GenBank/DDBJ databases">
        <authorList>
            <person name="Amaro Gonzalez C."/>
        </authorList>
    </citation>
    <scope>NUCLEOTIDE SEQUENCE</scope>
</reference>
<sequence>MSCCTTHQDEVKHFSEKIQSMRETGESGAS</sequence>
<reference evidence="2" key="2">
    <citation type="journal article" date="2015" name="Fish Shellfish Immunol.">
        <title>Early steps in the European eel (Anguilla anguilla)-Vibrio vulnificus interaction in the gills: Role of the RtxA13 toxin.</title>
        <authorList>
            <person name="Callol A."/>
            <person name="Pajuelo D."/>
            <person name="Ebbesson L."/>
            <person name="Teles M."/>
            <person name="MacKenzie S."/>
            <person name="Amaro C."/>
        </authorList>
    </citation>
    <scope>NUCLEOTIDE SEQUENCE</scope>
</reference>
<protein>
    <submittedName>
        <fullName evidence="2">Uncharacterized protein</fullName>
    </submittedName>
</protein>
<feature type="region of interest" description="Disordered" evidence="1">
    <location>
        <begin position="1"/>
        <end position="30"/>
    </location>
</feature>
<dbReference type="AlphaFoldDB" id="A0A0E9TIQ0"/>
<organism evidence="2">
    <name type="scientific">Anguilla anguilla</name>
    <name type="common">European freshwater eel</name>
    <name type="synonym">Muraena anguilla</name>
    <dbReference type="NCBI Taxonomy" id="7936"/>
    <lineage>
        <taxon>Eukaryota</taxon>
        <taxon>Metazoa</taxon>
        <taxon>Chordata</taxon>
        <taxon>Craniata</taxon>
        <taxon>Vertebrata</taxon>
        <taxon>Euteleostomi</taxon>
        <taxon>Actinopterygii</taxon>
        <taxon>Neopterygii</taxon>
        <taxon>Teleostei</taxon>
        <taxon>Anguilliformes</taxon>
        <taxon>Anguillidae</taxon>
        <taxon>Anguilla</taxon>
    </lineage>
</organism>
<accession>A0A0E9TIQ0</accession>